<evidence type="ECO:0000313" key="2">
    <source>
        <dbReference type="EMBL" id="CAG6644374.1"/>
    </source>
</evidence>
<evidence type="ECO:0000256" key="1">
    <source>
        <dbReference type="SAM" id="MobiDB-lite"/>
    </source>
</evidence>
<reference evidence="2" key="1">
    <citation type="submission" date="2021-05" db="EMBL/GenBank/DDBJ databases">
        <authorList>
            <person name="Alioto T."/>
            <person name="Alioto T."/>
            <person name="Gomez Garrido J."/>
        </authorList>
    </citation>
    <scope>NUCLEOTIDE SEQUENCE</scope>
</reference>
<dbReference type="EMBL" id="HBUF01132029">
    <property type="protein sequence ID" value="CAG6644374.1"/>
    <property type="molecule type" value="Transcribed_RNA"/>
</dbReference>
<dbReference type="AlphaFoldDB" id="A0A8D8W4D6"/>
<feature type="region of interest" description="Disordered" evidence="1">
    <location>
        <begin position="34"/>
        <end position="54"/>
    </location>
</feature>
<proteinExistence type="predicted"/>
<protein>
    <submittedName>
        <fullName evidence="2">Uncharacterized protein</fullName>
    </submittedName>
</protein>
<accession>A0A8D8W4D6</accession>
<sequence>MMKTRNQARKKWQQYRNYEYKSIVNKLSRIIQYDHTTHDQSTRNPKPNPKSAPKKLVFLDSTINVQDKYTVPFDNAFESLSPKDTDDKKSVDEDIITSKDSKVKIPPIILPTNGEKIETISNRIKILIQPFHPQIHGG</sequence>
<name>A0A8D8W4D6_9HEMI</name>
<organism evidence="2">
    <name type="scientific">Cacopsylla melanoneura</name>
    <dbReference type="NCBI Taxonomy" id="428564"/>
    <lineage>
        <taxon>Eukaryota</taxon>
        <taxon>Metazoa</taxon>
        <taxon>Ecdysozoa</taxon>
        <taxon>Arthropoda</taxon>
        <taxon>Hexapoda</taxon>
        <taxon>Insecta</taxon>
        <taxon>Pterygota</taxon>
        <taxon>Neoptera</taxon>
        <taxon>Paraneoptera</taxon>
        <taxon>Hemiptera</taxon>
        <taxon>Sternorrhyncha</taxon>
        <taxon>Psylloidea</taxon>
        <taxon>Psyllidae</taxon>
        <taxon>Psyllinae</taxon>
        <taxon>Cacopsylla</taxon>
    </lineage>
</organism>